<dbReference type="EMBL" id="SNRV01000047">
    <property type="protein sequence ID" value="TEW26739.1"/>
    <property type="molecule type" value="Genomic_DNA"/>
</dbReference>
<evidence type="ECO:0000313" key="2">
    <source>
        <dbReference type="EMBL" id="TEW26739.1"/>
    </source>
</evidence>
<organism evidence="2 3">
    <name type="scientific">Histophilus somni</name>
    <name type="common">Haemophilus somnus</name>
    <dbReference type="NCBI Taxonomy" id="731"/>
    <lineage>
        <taxon>Bacteria</taxon>
        <taxon>Pseudomonadati</taxon>
        <taxon>Pseudomonadota</taxon>
        <taxon>Gammaproteobacteria</taxon>
        <taxon>Pasteurellales</taxon>
        <taxon>Pasteurellaceae</taxon>
        <taxon>Histophilus</taxon>
    </lineage>
</organism>
<reference evidence="2 3" key="1">
    <citation type="submission" date="2019-03" db="EMBL/GenBank/DDBJ databases">
        <title>Horizontal Gene Transfer Machinery in Histophilus somni.</title>
        <authorList>
            <person name="Mostafa Nazari M."/>
            <person name="Liljebjelke K."/>
        </authorList>
    </citation>
    <scope>NUCLEOTIDE SEQUENCE [LARGE SCALE GENOMIC DNA]</scope>
    <source>
        <strain evidence="2 3">UOC-EPH-KLM-04</strain>
    </source>
</reference>
<dbReference type="InterPro" id="IPR035093">
    <property type="entry name" value="RelE/ParE_toxin_dom_sf"/>
</dbReference>
<protein>
    <submittedName>
        <fullName evidence="2">Type II toxin-antitoxin system RelE/ParE family toxin</fullName>
    </submittedName>
</protein>
<accession>A0AAX2S0C1</accession>
<dbReference type="AlphaFoldDB" id="A0AAX2S0C1"/>
<evidence type="ECO:0000313" key="3">
    <source>
        <dbReference type="Proteomes" id="UP000297565"/>
    </source>
</evidence>
<evidence type="ECO:0000256" key="1">
    <source>
        <dbReference type="ARBA" id="ARBA00022649"/>
    </source>
</evidence>
<dbReference type="RefSeq" id="WP_075321607.1">
    <property type="nucleotide sequence ID" value="NZ_CP186878.1"/>
</dbReference>
<dbReference type="InterPro" id="IPR007712">
    <property type="entry name" value="RelE/ParE_toxin"/>
</dbReference>
<dbReference type="Pfam" id="PF05016">
    <property type="entry name" value="ParE_toxin"/>
    <property type="match status" value="1"/>
</dbReference>
<sequence length="115" mass="13380">MSQVKLIITRLAQSDLTRIYNFLTDVGATKQANAVMQLLKNSFVASQDRPNNGKAYDLSVDGKTLKNVREVFVSYRKSGYSYLFWHDEPNNQILILTVKHFRENAYRLDWLTFTE</sequence>
<keyword evidence="1" id="KW-1277">Toxin-antitoxin system</keyword>
<dbReference type="Gene3D" id="3.30.2310.20">
    <property type="entry name" value="RelE-like"/>
    <property type="match status" value="1"/>
</dbReference>
<comment type="caution">
    <text evidence="2">The sequence shown here is derived from an EMBL/GenBank/DDBJ whole genome shotgun (WGS) entry which is preliminary data.</text>
</comment>
<dbReference type="Proteomes" id="UP000297565">
    <property type="component" value="Unassembled WGS sequence"/>
</dbReference>
<proteinExistence type="predicted"/>
<name>A0AAX2S0C1_HISSO</name>
<gene>
    <name evidence="2" type="ORF">E2R48_10135</name>
</gene>